<keyword evidence="2 4" id="KW-0732">Signal</keyword>
<dbReference type="InterPro" id="IPR036962">
    <property type="entry name" value="Glyco_hydro_3_N_sf"/>
</dbReference>
<keyword evidence="3" id="KW-0378">Hydrolase</keyword>
<evidence type="ECO:0000256" key="1">
    <source>
        <dbReference type="ARBA" id="ARBA00005336"/>
    </source>
</evidence>
<dbReference type="InterPro" id="IPR001764">
    <property type="entry name" value="Glyco_hydro_3_N"/>
</dbReference>
<dbReference type="Gene3D" id="3.40.50.1700">
    <property type="entry name" value="Glycoside hydrolase family 3 C-terminal domain"/>
    <property type="match status" value="2"/>
</dbReference>
<dbReference type="EMBL" id="LRRQ01000180">
    <property type="protein sequence ID" value="OAM87168.1"/>
    <property type="molecule type" value="Genomic_DNA"/>
</dbReference>
<dbReference type="InterPro" id="IPR017853">
    <property type="entry name" value="GH"/>
</dbReference>
<dbReference type="PROSITE" id="PS51820">
    <property type="entry name" value="PA14"/>
    <property type="match status" value="1"/>
</dbReference>
<dbReference type="Pfam" id="PF07691">
    <property type="entry name" value="PA14"/>
    <property type="match status" value="1"/>
</dbReference>
<dbReference type="SMART" id="SM00758">
    <property type="entry name" value="PA14"/>
    <property type="match status" value="1"/>
</dbReference>
<proteinExistence type="inferred from homology"/>
<dbReference type="SUPFAM" id="SSF51445">
    <property type="entry name" value="(Trans)glycosidases"/>
    <property type="match status" value="1"/>
</dbReference>
<evidence type="ECO:0000313" key="6">
    <source>
        <dbReference type="EMBL" id="OAM87168.1"/>
    </source>
</evidence>
<evidence type="ECO:0000256" key="2">
    <source>
        <dbReference type="ARBA" id="ARBA00022729"/>
    </source>
</evidence>
<feature type="chain" id="PRO_5008088601" description="PA14 domain-containing protein" evidence="4">
    <location>
        <begin position="39"/>
        <end position="902"/>
    </location>
</feature>
<dbReference type="Gene3D" id="3.20.20.300">
    <property type="entry name" value="Glycoside hydrolase, family 3, N-terminal domain"/>
    <property type="match status" value="1"/>
</dbReference>
<sequence>MRFMSSNLMRTLTFASPCVKSAPAFVFVALITCAFAHAQQTQTHMPPAFRNPDLPVEQRVDDLISRLTVEEKISQLMMASAAIPRLEIPAYDWWNEALHGVGRNGTATVYPQAIALAATWNPGLHFRVADSISTEARAKNNDLLANSKNNGATKRYQGLTIWSPNINIFRDPRWGRGQETYGEDPLLTAELAVAFVRGLQGGDPHYLKTVATVKHFAVHSGPEPLRHRFNAVVSERDLRETYLPAFEAGIREGGALSIMSAYNAVNGIPAPANAALLTGILRGEWLFDGAVVGDVDNVSDLWRPNGHGFAADAAEAGALAIKAGNELCSGRTYEALGDALKRGLVTEADLDRALRRLLKLRFMLGQFDPPERVPYRAIPISENDSPAHDRLALEAARQSLVLLKNDGTLPLDPAKLKTVAILGPAGFEESALLGNYAGTPSRKVTLADGIRAKFEARGIRVLAEPAVPLVKGFRVTGDPIPPGVLFTDATRATPGLRAEIFAHEKQDAKKPVLAGRLVAARTHGQVDLQWDETQPAGDIPVANASLRWTGVMVPPSTGEYTLGVVAEGAVRLYIDDKRVIDSWRRDPERPLSATVALDAGRACDIRLEYAQLTGKGRVQLGWIAPGNNDALERAMAAARQAGHIILTLGLTPDLEGESMTVTAEGFSGGDRLTLALPETQRVLLEKVCALGKPTVLVLTGGSAISFDQGKPNAVLLAWYYGQRGADAVAEALIGETNPAGRLPVTFYQDDSQLPPFDDYAMAGRTYRYFSDRPLYAFGHGLSYTTFDYDKIKLSPETAAPGDTITASVTIKNSGPRDGDEVIQVYATAVNPPVPMPLRQLAGFKRVSLKAGETRTVEIPVPAARLRRWSIEERSYVVDPGAWQFTAGPASDRPALSASVTVK</sequence>
<dbReference type="InterPro" id="IPR011658">
    <property type="entry name" value="PA14_dom"/>
</dbReference>
<comment type="caution">
    <text evidence="6">The sequence shown here is derived from an EMBL/GenBank/DDBJ whole genome shotgun (WGS) entry which is preliminary data.</text>
</comment>
<dbReference type="GO" id="GO:0046556">
    <property type="term" value="F:alpha-L-arabinofuranosidase activity"/>
    <property type="evidence" value="ECO:0007669"/>
    <property type="project" value="TreeGrafter"/>
</dbReference>
<evidence type="ECO:0000259" key="5">
    <source>
        <dbReference type="PROSITE" id="PS51820"/>
    </source>
</evidence>
<name>A0A178IBN5_9BACT</name>
<organism evidence="6 7">
    <name type="scientific">Termitidicoccus mucosus</name>
    <dbReference type="NCBI Taxonomy" id="1184151"/>
    <lineage>
        <taxon>Bacteria</taxon>
        <taxon>Pseudomonadati</taxon>
        <taxon>Verrucomicrobiota</taxon>
        <taxon>Opitutia</taxon>
        <taxon>Opitutales</taxon>
        <taxon>Opitutaceae</taxon>
        <taxon>Termitidicoccus</taxon>
    </lineage>
</organism>
<keyword evidence="7" id="KW-1185">Reference proteome</keyword>
<dbReference type="PRINTS" id="PR00133">
    <property type="entry name" value="GLHYDRLASE3"/>
</dbReference>
<dbReference type="SUPFAM" id="SSF52279">
    <property type="entry name" value="Beta-D-glucan exohydrolase, C-terminal domain"/>
    <property type="match status" value="1"/>
</dbReference>
<dbReference type="AlphaFoldDB" id="A0A178IBN5"/>
<dbReference type="STRING" id="1184151.AW736_25005"/>
<dbReference type="Pfam" id="PF14310">
    <property type="entry name" value="Fn3-like"/>
    <property type="match status" value="1"/>
</dbReference>
<feature type="signal peptide" evidence="4">
    <location>
        <begin position="1"/>
        <end position="38"/>
    </location>
</feature>
<evidence type="ECO:0000256" key="3">
    <source>
        <dbReference type="ARBA" id="ARBA00022801"/>
    </source>
</evidence>
<dbReference type="InterPro" id="IPR044993">
    <property type="entry name" value="BXL"/>
</dbReference>
<accession>A0A178IBN5</accession>
<protein>
    <recommendedName>
        <fullName evidence="5">PA14 domain-containing protein</fullName>
    </recommendedName>
</protein>
<dbReference type="InterPro" id="IPR013783">
    <property type="entry name" value="Ig-like_fold"/>
</dbReference>
<gene>
    <name evidence="6" type="ORF">AW736_25005</name>
</gene>
<dbReference type="Pfam" id="PF01915">
    <property type="entry name" value="Glyco_hydro_3_C"/>
    <property type="match status" value="1"/>
</dbReference>
<dbReference type="InterPro" id="IPR036881">
    <property type="entry name" value="Glyco_hydro_3_C_sf"/>
</dbReference>
<dbReference type="GO" id="GO:0045493">
    <property type="term" value="P:xylan catabolic process"/>
    <property type="evidence" value="ECO:0007669"/>
    <property type="project" value="InterPro"/>
</dbReference>
<comment type="similarity">
    <text evidence="1">Belongs to the glycosyl hydrolase 3 family.</text>
</comment>
<reference evidence="6 7" key="1">
    <citation type="submission" date="2016-01" db="EMBL/GenBank/DDBJ databases">
        <title>High potential of lignocellulose degradation of a new Verrucomicrobia species.</title>
        <authorList>
            <person name="Wang Y."/>
            <person name="Shi Y."/>
            <person name="Qiu Z."/>
            <person name="Liu S."/>
            <person name="Yang H."/>
        </authorList>
    </citation>
    <scope>NUCLEOTIDE SEQUENCE [LARGE SCALE GENOMIC DNA]</scope>
    <source>
        <strain evidence="6 7">TSB47</strain>
    </source>
</reference>
<dbReference type="GO" id="GO:0008422">
    <property type="term" value="F:beta-glucosidase activity"/>
    <property type="evidence" value="ECO:0007669"/>
    <property type="project" value="UniProtKB-ARBA"/>
</dbReference>
<dbReference type="PANTHER" id="PTHR42721">
    <property type="entry name" value="SUGAR HYDROLASE-RELATED"/>
    <property type="match status" value="1"/>
</dbReference>
<dbReference type="SMART" id="SM01217">
    <property type="entry name" value="Fn3_like"/>
    <property type="match status" value="1"/>
</dbReference>
<dbReference type="Gene3D" id="2.60.40.10">
    <property type="entry name" value="Immunoglobulins"/>
    <property type="match status" value="1"/>
</dbReference>
<dbReference type="InterPro" id="IPR037524">
    <property type="entry name" value="PA14/GLEYA"/>
</dbReference>
<evidence type="ECO:0000313" key="7">
    <source>
        <dbReference type="Proteomes" id="UP000078486"/>
    </source>
</evidence>
<feature type="domain" description="PA14" evidence="5">
    <location>
        <begin position="491"/>
        <end position="637"/>
    </location>
</feature>
<dbReference type="FunFam" id="2.60.40.10:FF:000495">
    <property type="entry name" value="Periplasmic beta-glucosidase"/>
    <property type="match status" value="1"/>
</dbReference>
<dbReference type="GO" id="GO:0009044">
    <property type="term" value="F:xylan 1,4-beta-xylosidase activity"/>
    <property type="evidence" value="ECO:0007669"/>
    <property type="project" value="InterPro"/>
</dbReference>
<evidence type="ECO:0000256" key="4">
    <source>
        <dbReference type="SAM" id="SignalP"/>
    </source>
</evidence>
<dbReference type="Proteomes" id="UP000078486">
    <property type="component" value="Unassembled WGS sequence"/>
</dbReference>
<dbReference type="PANTHER" id="PTHR42721:SF3">
    <property type="entry name" value="BETA-D-XYLOSIDASE 5-RELATED"/>
    <property type="match status" value="1"/>
</dbReference>
<dbReference type="GO" id="GO:0031222">
    <property type="term" value="P:arabinan catabolic process"/>
    <property type="evidence" value="ECO:0007669"/>
    <property type="project" value="TreeGrafter"/>
</dbReference>
<dbReference type="InterPro" id="IPR002772">
    <property type="entry name" value="Glyco_hydro_3_C"/>
</dbReference>
<dbReference type="Pfam" id="PF00933">
    <property type="entry name" value="Glyco_hydro_3"/>
    <property type="match status" value="1"/>
</dbReference>
<dbReference type="SUPFAM" id="SSF56988">
    <property type="entry name" value="Anthrax protective antigen"/>
    <property type="match status" value="1"/>
</dbReference>
<dbReference type="InterPro" id="IPR026891">
    <property type="entry name" value="Fn3-like"/>
</dbReference>